<proteinExistence type="predicted"/>
<reference evidence="2" key="1">
    <citation type="submission" date="2019-12" db="EMBL/GenBank/DDBJ databases">
        <title>Genome sequencing and annotation of Brassica cretica.</title>
        <authorList>
            <person name="Studholme D.J."/>
            <person name="Sarris P.F."/>
        </authorList>
    </citation>
    <scope>NUCLEOTIDE SEQUENCE</scope>
    <source>
        <strain evidence="2">PFS-001/15</strain>
        <tissue evidence="2">Leaf</tissue>
    </source>
</reference>
<organism evidence="2 3">
    <name type="scientific">Brassica cretica</name>
    <name type="common">Mustard</name>
    <dbReference type="NCBI Taxonomy" id="69181"/>
    <lineage>
        <taxon>Eukaryota</taxon>
        <taxon>Viridiplantae</taxon>
        <taxon>Streptophyta</taxon>
        <taxon>Embryophyta</taxon>
        <taxon>Tracheophyta</taxon>
        <taxon>Spermatophyta</taxon>
        <taxon>Magnoliopsida</taxon>
        <taxon>eudicotyledons</taxon>
        <taxon>Gunneridae</taxon>
        <taxon>Pentapetalae</taxon>
        <taxon>rosids</taxon>
        <taxon>malvids</taxon>
        <taxon>Brassicales</taxon>
        <taxon>Brassicaceae</taxon>
        <taxon>Brassiceae</taxon>
        <taxon>Brassica</taxon>
    </lineage>
</organism>
<evidence type="ECO:0000313" key="3">
    <source>
        <dbReference type="Proteomes" id="UP000712281"/>
    </source>
</evidence>
<sequence>MCEETRDSPIDTWALIGAVLDAVTLRKPPSSPCPPGVGFIGLSVLFGLLPEYICLSKHELPFLEEGKRGFYGSTYRVIPMDLMLASVEAECWRKSNLPEDEEEEENLSAPPVSSTPPMNPNARPVKLMPHGSIMALSVV</sequence>
<dbReference type="AlphaFoldDB" id="A0A8S9GUP5"/>
<evidence type="ECO:0000256" key="1">
    <source>
        <dbReference type="SAM" id="MobiDB-lite"/>
    </source>
</evidence>
<name>A0A8S9GUP5_BRACR</name>
<dbReference type="EMBL" id="QGKW02001988">
    <property type="protein sequence ID" value="KAF2550281.1"/>
    <property type="molecule type" value="Genomic_DNA"/>
</dbReference>
<evidence type="ECO:0000313" key="2">
    <source>
        <dbReference type="EMBL" id="KAF2550281.1"/>
    </source>
</evidence>
<comment type="caution">
    <text evidence="2">The sequence shown here is derived from an EMBL/GenBank/DDBJ whole genome shotgun (WGS) entry which is preliminary data.</text>
</comment>
<feature type="region of interest" description="Disordered" evidence="1">
    <location>
        <begin position="95"/>
        <end position="124"/>
    </location>
</feature>
<dbReference type="Proteomes" id="UP000712281">
    <property type="component" value="Unassembled WGS sequence"/>
</dbReference>
<gene>
    <name evidence="2" type="ORF">F2Q68_00035700</name>
</gene>
<protein>
    <submittedName>
        <fullName evidence="2">Uncharacterized protein</fullName>
    </submittedName>
</protein>
<accession>A0A8S9GUP5</accession>